<dbReference type="InterPro" id="IPR010480">
    <property type="entry name" value="Pepsin-I3"/>
</dbReference>
<keyword evidence="4" id="KW-1185">Reference proteome</keyword>
<dbReference type="Pfam" id="PF06394">
    <property type="entry name" value="Pepsin-I3"/>
    <property type="match status" value="1"/>
</dbReference>
<feature type="domain" description="Pepsin inhibitor-3-like repeated" evidence="2">
    <location>
        <begin position="46"/>
        <end position="91"/>
    </location>
</feature>
<organism evidence="3 4">
    <name type="scientific">Toxocara canis</name>
    <name type="common">Canine roundworm</name>
    <dbReference type="NCBI Taxonomy" id="6265"/>
    <lineage>
        <taxon>Eukaryota</taxon>
        <taxon>Metazoa</taxon>
        <taxon>Ecdysozoa</taxon>
        <taxon>Nematoda</taxon>
        <taxon>Chromadorea</taxon>
        <taxon>Rhabditida</taxon>
        <taxon>Spirurina</taxon>
        <taxon>Ascaridomorpha</taxon>
        <taxon>Ascaridoidea</taxon>
        <taxon>Toxocaridae</taxon>
        <taxon>Toxocara</taxon>
    </lineage>
</organism>
<reference evidence="3 4" key="1">
    <citation type="submission" date="2014-11" db="EMBL/GenBank/DDBJ databases">
        <title>Genetic blueprint of the zoonotic pathogen Toxocara canis.</title>
        <authorList>
            <person name="Zhu X.-Q."/>
            <person name="Korhonen P.K."/>
            <person name="Cai H."/>
            <person name="Young N.D."/>
            <person name="Nejsum P."/>
            <person name="von Samson-Himmelstjerna G."/>
            <person name="Boag P.R."/>
            <person name="Tan P."/>
            <person name="Li Q."/>
            <person name="Min J."/>
            <person name="Yang Y."/>
            <person name="Wang X."/>
            <person name="Fang X."/>
            <person name="Hall R.S."/>
            <person name="Hofmann A."/>
            <person name="Sternberg P.W."/>
            <person name="Jex A.R."/>
            <person name="Gasser R.B."/>
        </authorList>
    </citation>
    <scope>NUCLEOTIDE SEQUENCE [LARGE SCALE GENOMIC DNA]</scope>
    <source>
        <strain evidence="3">PN_DK_2014</strain>
    </source>
</reference>
<proteinExistence type="predicted"/>
<dbReference type="Gene3D" id="3.30.1120.50">
    <property type="entry name" value="Pepsin inhibitor-3"/>
    <property type="match status" value="2"/>
</dbReference>
<name>A0A0B2VXX0_TOXCA</name>
<dbReference type="InterPro" id="IPR038412">
    <property type="entry name" value="Pepsin-I3_sf"/>
</dbReference>
<feature type="chain" id="PRO_5002096384" description="Pepsin inhibitor-3-like repeated domain-containing protein" evidence="1">
    <location>
        <begin position="22"/>
        <end position="171"/>
    </location>
</feature>
<protein>
    <recommendedName>
        <fullName evidence="2">Pepsin inhibitor-3-like repeated domain-containing protein</fullName>
    </recommendedName>
</protein>
<evidence type="ECO:0000256" key="1">
    <source>
        <dbReference type="SAM" id="SignalP"/>
    </source>
</evidence>
<evidence type="ECO:0000313" key="4">
    <source>
        <dbReference type="Proteomes" id="UP000031036"/>
    </source>
</evidence>
<gene>
    <name evidence="3" type="ORF">Tcan_11575</name>
</gene>
<dbReference type="Proteomes" id="UP000031036">
    <property type="component" value="Unassembled WGS sequence"/>
</dbReference>
<dbReference type="AlphaFoldDB" id="A0A0B2VXX0"/>
<sequence>MSFLPIGILITTLCLIYINEAAVMYGSTGTIYRNNAYRNFNIGAISNSGCSVSNGSLFINGQYRGHLTPHQQEQLAAFQQRVAFWAVNLRQRILMLYIRGVFINGQYRGHLTPHQQEQLAAFQQRVAFWAVNLRQRILMKVRAGLMGDSSPEPATFASSPFPAIPAFCYGL</sequence>
<feature type="signal peptide" evidence="1">
    <location>
        <begin position="1"/>
        <end position="21"/>
    </location>
</feature>
<dbReference type="EMBL" id="JPKZ01000595">
    <property type="protein sequence ID" value="KHN86528.1"/>
    <property type="molecule type" value="Genomic_DNA"/>
</dbReference>
<keyword evidence="1" id="KW-0732">Signal</keyword>
<comment type="caution">
    <text evidence="3">The sequence shown here is derived from an EMBL/GenBank/DDBJ whole genome shotgun (WGS) entry which is preliminary data.</text>
</comment>
<accession>A0A0B2VXX0</accession>
<evidence type="ECO:0000313" key="3">
    <source>
        <dbReference type="EMBL" id="KHN86528.1"/>
    </source>
</evidence>
<evidence type="ECO:0000259" key="2">
    <source>
        <dbReference type="Pfam" id="PF06394"/>
    </source>
</evidence>